<feature type="chain" id="PRO_5005537557" description="SbsA Ig-like domain-containing protein" evidence="4">
    <location>
        <begin position="22"/>
        <end position="1466"/>
    </location>
</feature>
<accession>A0A0L0DGI6</accession>
<feature type="domain" description="SbsA Ig-like" evidence="5">
    <location>
        <begin position="220"/>
        <end position="317"/>
    </location>
</feature>
<keyword evidence="7" id="KW-1185">Reference proteome</keyword>
<dbReference type="GeneID" id="25565717"/>
<feature type="domain" description="SbsA Ig-like" evidence="5">
    <location>
        <begin position="853"/>
        <end position="961"/>
    </location>
</feature>
<feature type="transmembrane region" description="Helical" evidence="3">
    <location>
        <begin position="1420"/>
        <end position="1440"/>
    </location>
</feature>
<feature type="transmembrane region" description="Helical" evidence="3">
    <location>
        <begin position="1259"/>
        <end position="1280"/>
    </location>
</feature>
<evidence type="ECO:0000259" key="5">
    <source>
        <dbReference type="Pfam" id="PF13205"/>
    </source>
</evidence>
<evidence type="ECO:0000256" key="3">
    <source>
        <dbReference type="SAM" id="Phobius"/>
    </source>
</evidence>
<keyword evidence="3" id="KW-1133">Transmembrane helix</keyword>
<feature type="transmembrane region" description="Helical" evidence="3">
    <location>
        <begin position="1231"/>
        <end position="1252"/>
    </location>
</feature>
<dbReference type="Gene3D" id="2.60.40.3710">
    <property type="match status" value="6"/>
</dbReference>
<dbReference type="Pfam" id="PF13205">
    <property type="entry name" value="Big_5"/>
    <property type="match status" value="10"/>
</dbReference>
<dbReference type="RefSeq" id="XP_013756425.1">
    <property type="nucleotide sequence ID" value="XM_013900971.1"/>
</dbReference>
<keyword evidence="1 4" id="KW-0732">Signal</keyword>
<evidence type="ECO:0000256" key="1">
    <source>
        <dbReference type="ARBA" id="ARBA00022729"/>
    </source>
</evidence>
<feature type="compositionally biased region" description="Pro residues" evidence="2">
    <location>
        <begin position="26"/>
        <end position="65"/>
    </location>
</feature>
<feature type="domain" description="SbsA Ig-like" evidence="5">
    <location>
        <begin position="746"/>
        <end position="838"/>
    </location>
</feature>
<gene>
    <name evidence="6" type="ORF">AMSG_06589</name>
</gene>
<sequence length="1466" mass="147048">MRVSTLLAAVLALTMVGLVAHAQTQSPPPPPATASPPPPPATASPPPPATASPPPPATASPPPPATASSLEKLPMVEIRDHGFPAASTIPATAIPATTAATIPAAAFSAAAAVLIAAAAAPTVTSTDPHAGANDVPLTATIRVTFSTPMEATTTAAAFSIAPAVIGSLSLADATTLVFTPASLLPNDATFVVGVNGSAMSIAGIPLAGAIAFNFTTSPHPYVVAMSPAPHDPVVAPTAPIVLTFTAPMNQAATLAAFSTTPALPGTVSHVWNAAGTVLSVSHTGLFGSTSTYSVNVSSAATSAAGVALAPPFGADFTVVSVPIVTAFYPPNGQTGVAPSETVVVHFSRAMDTSQAETAFFLSGPTGNVTGAITWLQSGSVLVFTPAADLVPGSMYTAAIGPSARDLAGVPLYRPYTASFSVASPPIITSSLPANNSASVSVFASVAITFSQAMAPDTTTAAFSLTPHAPVACAMANDNHKLVCVPTLGLSSSTVYVAALAPTAISLAGDRLAGPHTIIFSTEGAPSVASVDPADGATGVSVVASIAITFTTPMATSATAAAFALYPSSGGPADAVAGVASWSTDKTRLTFDLAGGSQLGSDTSYSVLVGPGARSEAGTPLQGGTFASTFTTVTVPQLLGATPAAGAADLPSGAPLALALSFNVAMNSGSLAAATVVTIFDQTRAELGPLNGTLGCNGEAKVCTFSSISPLDTLRTYRVDVSAAAEAADGTPLAAPISFLLSTSGIPVASSTSPAAHSPGADPLAALSVTFTQAMAPAPTGGAIQLFRGTNTSAPVAGLGAPVWSSGDTMASMAPPPGGLAPGTIYTLTVGGAAVGSNGALLRSEVIVPFVTWTPPVVTFVAPRASSPTDRFPRSSSLQLQFSEPMDVTSLLSGGLVCLSHPDLLAPDNVTVAWSLGDTYVQIGFVSGLGSGINYTLALEAGALRAASGAPLTVTYTWSFTTLITPHVTAVTPADGTDSVPLRPQVTVDFSVSMIPSSVFAAFSVAPSNGGKAVLGYAHFAASSQTLLVWTPQEDLVPGTTYTARVASTATSAAGARLPAEVTWSFTVTGVPRVLAVSPADGTSNVWATSAIELTFSREMDRASTLAALQITPALDGATVAWSETSRQLRLTPDARGLALDARYSLELSTQARGSNGLNLTVPFVSSFTTSRLDPFARCSDKPGILCGECQFISPSCAYNFTSGTCQLGYNRAQCALPASQCFDKYRLHTSIGYGVGGAALALVVVGVLALMAMGLRTGLEAAVVMSVLLAVGLGTAALAVPQWRFDDESPEFAAGVDILVVTGLFSGKLVTSSAAGDASSGCTATTIKAGQLTSEYKKGSYIAATGLALSLVAHVVGVALLAIVKREASGYFSFASEAAERRRKRLTPFVFCFGGLAAGAGIGAWLGISLDSGSIGVAPLFGLGASGIGLVAGLALAWSWRPSRSGYVEFGDAMVELDPNVHYALK</sequence>
<evidence type="ECO:0000313" key="6">
    <source>
        <dbReference type="EMBL" id="KNC51231.1"/>
    </source>
</evidence>
<feature type="transmembrane region" description="Helical" evidence="3">
    <location>
        <begin position="1341"/>
        <end position="1364"/>
    </location>
</feature>
<feature type="transmembrane region" description="Helical" evidence="3">
    <location>
        <begin position="1385"/>
        <end position="1408"/>
    </location>
</feature>
<feature type="domain" description="SbsA Ig-like" evidence="5">
    <location>
        <begin position="964"/>
        <end position="1066"/>
    </location>
</feature>
<feature type="region of interest" description="Disordered" evidence="2">
    <location>
        <begin position="22"/>
        <end position="68"/>
    </location>
</feature>
<feature type="domain" description="SbsA Ig-like" evidence="5">
    <location>
        <begin position="524"/>
        <end position="631"/>
    </location>
</feature>
<organism evidence="6 7">
    <name type="scientific">Thecamonas trahens ATCC 50062</name>
    <dbReference type="NCBI Taxonomy" id="461836"/>
    <lineage>
        <taxon>Eukaryota</taxon>
        <taxon>Apusozoa</taxon>
        <taxon>Apusomonadida</taxon>
        <taxon>Apusomonadidae</taxon>
        <taxon>Thecamonas</taxon>
    </lineage>
</organism>
<name>A0A0L0DGI6_THETB</name>
<evidence type="ECO:0000256" key="4">
    <source>
        <dbReference type="SAM" id="SignalP"/>
    </source>
</evidence>
<keyword evidence="3" id="KW-0472">Membrane</keyword>
<evidence type="ECO:0000256" key="2">
    <source>
        <dbReference type="SAM" id="MobiDB-lite"/>
    </source>
</evidence>
<reference evidence="6 7" key="1">
    <citation type="submission" date="2010-05" db="EMBL/GenBank/DDBJ databases">
        <title>The Genome Sequence of Thecamonas trahens ATCC 50062.</title>
        <authorList>
            <consortium name="The Broad Institute Genome Sequencing Platform"/>
            <person name="Russ C."/>
            <person name="Cuomo C."/>
            <person name="Shea T."/>
            <person name="Young S.K."/>
            <person name="Zeng Q."/>
            <person name="Koehrsen M."/>
            <person name="Haas B."/>
            <person name="Borodovsky M."/>
            <person name="Guigo R."/>
            <person name="Alvarado L."/>
            <person name="Berlin A."/>
            <person name="Bochicchio J."/>
            <person name="Borenstein D."/>
            <person name="Chapman S."/>
            <person name="Chen Z."/>
            <person name="Freedman E."/>
            <person name="Gellesch M."/>
            <person name="Goldberg J."/>
            <person name="Griggs A."/>
            <person name="Gujja S."/>
            <person name="Heilman E."/>
            <person name="Heiman D."/>
            <person name="Hepburn T."/>
            <person name="Howarth C."/>
            <person name="Jen D."/>
            <person name="Larson L."/>
            <person name="Mehta T."/>
            <person name="Park D."/>
            <person name="Pearson M."/>
            <person name="Roberts A."/>
            <person name="Saif S."/>
            <person name="Shenoy N."/>
            <person name="Sisk P."/>
            <person name="Stolte C."/>
            <person name="Sykes S."/>
            <person name="Thomson T."/>
            <person name="Walk T."/>
            <person name="White J."/>
            <person name="Yandava C."/>
            <person name="Burger G."/>
            <person name="Gray M.W."/>
            <person name="Holland P.W.H."/>
            <person name="King N."/>
            <person name="Lang F.B.F."/>
            <person name="Roger A.J."/>
            <person name="Ruiz-Trillo I."/>
            <person name="Lander E."/>
            <person name="Nusbaum C."/>
        </authorList>
    </citation>
    <scope>NUCLEOTIDE SEQUENCE [LARGE SCALE GENOMIC DNA]</scope>
    <source>
        <strain evidence="6 7">ATCC 50062</strain>
    </source>
</reference>
<dbReference type="Proteomes" id="UP000054408">
    <property type="component" value="Unassembled WGS sequence"/>
</dbReference>
<feature type="domain" description="SbsA Ig-like" evidence="5">
    <location>
        <begin position="119"/>
        <end position="216"/>
    </location>
</feature>
<feature type="signal peptide" evidence="4">
    <location>
        <begin position="1"/>
        <end position="21"/>
    </location>
</feature>
<feature type="domain" description="SbsA Ig-like" evidence="5">
    <location>
        <begin position="633"/>
        <end position="738"/>
    </location>
</feature>
<feature type="domain" description="SbsA Ig-like" evidence="5">
    <location>
        <begin position="1071"/>
        <end position="1169"/>
    </location>
</feature>
<dbReference type="OMA" id="ENIECTA"/>
<dbReference type="InterPro" id="IPR032812">
    <property type="entry name" value="SbsA_Ig"/>
</dbReference>
<evidence type="ECO:0000313" key="7">
    <source>
        <dbReference type="Proteomes" id="UP000054408"/>
    </source>
</evidence>
<feature type="domain" description="SbsA Ig-like" evidence="5">
    <location>
        <begin position="423"/>
        <end position="521"/>
    </location>
</feature>
<protein>
    <recommendedName>
        <fullName evidence="5">SbsA Ig-like domain-containing protein</fullName>
    </recommendedName>
</protein>
<feature type="domain" description="SbsA Ig-like" evidence="5">
    <location>
        <begin position="322"/>
        <end position="420"/>
    </location>
</feature>
<proteinExistence type="predicted"/>
<keyword evidence="3" id="KW-0812">Transmembrane</keyword>
<dbReference type="EMBL" id="GL349465">
    <property type="protein sequence ID" value="KNC51231.1"/>
    <property type="molecule type" value="Genomic_DNA"/>
</dbReference>